<gene>
    <name evidence="2" type="ORF">BDV98DRAFT_508585</name>
</gene>
<dbReference type="InterPro" id="IPR031728">
    <property type="entry name" value="GlcAase_C"/>
</dbReference>
<dbReference type="PANTHER" id="PTHR36183">
    <property type="entry name" value="BETA-GLUCURONIDASE"/>
    <property type="match status" value="1"/>
</dbReference>
<organism evidence="2 3">
    <name type="scientific">Pterulicium gracile</name>
    <dbReference type="NCBI Taxonomy" id="1884261"/>
    <lineage>
        <taxon>Eukaryota</taxon>
        <taxon>Fungi</taxon>
        <taxon>Dikarya</taxon>
        <taxon>Basidiomycota</taxon>
        <taxon>Agaricomycotina</taxon>
        <taxon>Agaricomycetes</taxon>
        <taxon>Agaricomycetidae</taxon>
        <taxon>Agaricales</taxon>
        <taxon>Pleurotineae</taxon>
        <taxon>Pterulaceae</taxon>
        <taxon>Pterulicium</taxon>
    </lineage>
</organism>
<feature type="domain" description="Beta-glucuronidase C-terminal" evidence="1">
    <location>
        <begin position="239"/>
        <end position="344"/>
    </location>
</feature>
<dbReference type="STRING" id="1884261.A0A5C3QK62"/>
<protein>
    <recommendedName>
        <fullName evidence="1">Beta-glucuronidase C-terminal domain-containing protein</fullName>
    </recommendedName>
</protein>
<dbReference type="Proteomes" id="UP000305067">
    <property type="component" value="Unassembled WGS sequence"/>
</dbReference>
<proteinExistence type="predicted"/>
<dbReference type="AlphaFoldDB" id="A0A5C3QK62"/>
<evidence type="ECO:0000313" key="3">
    <source>
        <dbReference type="Proteomes" id="UP000305067"/>
    </source>
</evidence>
<evidence type="ECO:0000259" key="1">
    <source>
        <dbReference type="Pfam" id="PF16862"/>
    </source>
</evidence>
<keyword evidence="3" id="KW-1185">Reference proteome</keyword>
<dbReference type="OrthoDB" id="2831684at2759"/>
<accession>A0A5C3QK62</accession>
<evidence type="ECO:0000313" key="2">
    <source>
        <dbReference type="EMBL" id="TFL00629.1"/>
    </source>
</evidence>
<dbReference type="InterPro" id="IPR052974">
    <property type="entry name" value="GH79_Enzymes"/>
</dbReference>
<dbReference type="PANTHER" id="PTHR36183:SF2">
    <property type="entry name" value="BETA-GLUCURONIDASE C-TERMINAL DOMAIN-CONTAINING PROTEIN"/>
    <property type="match status" value="1"/>
</dbReference>
<reference evidence="2 3" key="1">
    <citation type="journal article" date="2019" name="Nat. Ecol. Evol.">
        <title>Megaphylogeny resolves global patterns of mushroom evolution.</title>
        <authorList>
            <person name="Varga T."/>
            <person name="Krizsan K."/>
            <person name="Foldi C."/>
            <person name="Dima B."/>
            <person name="Sanchez-Garcia M."/>
            <person name="Sanchez-Ramirez S."/>
            <person name="Szollosi G.J."/>
            <person name="Szarkandi J.G."/>
            <person name="Papp V."/>
            <person name="Albert L."/>
            <person name="Andreopoulos W."/>
            <person name="Angelini C."/>
            <person name="Antonin V."/>
            <person name="Barry K.W."/>
            <person name="Bougher N.L."/>
            <person name="Buchanan P."/>
            <person name="Buyck B."/>
            <person name="Bense V."/>
            <person name="Catcheside P."/>
            <person name="Chovatia M."/>
            <person name="Cooper J."/>
            <person name="Damon W."/>
            <person name="Desjardin D."/>
            <person name="Finy P."/>
            <person name="Geml J."/>
            <person name="Haridas S."/>
            <person name="Hughes K."/>
            <person name="Justo A."/>
            <person name="Karasinski D."/>
            <person name="Kautmanova I."/>
            <person name="Kiss B."/>
            <person name="Kocsube S."/>
            <person name="Kotiranta H."/>
            <person name="LaButti K.M."/>
            <person name="Lechner B.E."/>
            <person name="Liimatainen K."/>
            <person name="Lipzen A."/>
            <person name="Lukacs Z."/>
            <person name="Mihaltcheva S."/>
            <person name="Morgado L.N."/>
            <person name="Niskanen T."/>
            <person name="Noordeloos M.E."/>
            <person name="Ohm R.A."/>
            <person name="Ortiz-Santana B."/>
            <person name="Ovrebo C."/>
            <person name="Racz N."/>
            <person name="Riley R."/>
            <person name="Savchenko A."/>
            <person name="Shiryaev A."/>
            <person name="Soop K."/>
            <person name="Spirin V."/>
            <person name="Szebenyi C."/>
            <person name="Tomsovsky M."/>
            <person name="Tulloss R.E."/>
            <person name="Uehling J."/>
            <person name="Grigoriev I.V."/>
            <person name="Vagvolgyi C."/>
            <person name="Papp T."/>
            <person name="Martin F.M."/>
            <person name="Miettinen O."/>
            <person name="Hibbett D.S."/>
            <person name="Nagy L.G."/>
        </authorList>
    </citation>
    <scope>NUCLEOTIDE SEQUENCE [LARGE SCALE GENOMIC DNA]</scope>
    <source>
        <strain evidence="2 3">CBS 309.79</strain>
    </source>
</reference>
<dbReference type="Pfam" id="PF16862">
    <property type="entry name" value="Glyco_hydro_79C"/>
    <property type="match status" value="1"/>
</dbReference>
<dbReference type="Gene3D" id="3.20.20.80">
    <property type="entry name" value="Glycosidases"/>
    <property type="match status" value="1"/>
</dbReference>
<sequence length="347" mass="36234">MSPLSVLKGEITLVLNRRLNQQANTLAAELQAQRTLSNLHSIELGNEPEFYEAGFPIIPSSGWSPAADGASQWSWFSALAPTLGDIFQAGGYLQPPRWSTAGLAPMLGSAINNVKTFSGHSYSQSACGGASTDLPSLMSHSNVLRLKIVLGLAVCGGGGISPTFGAGLWIVDYVLQAILNHVDRLYLDQGTVGNCQYCWWGRFTTGAPFYGAAFVSEFLGSDGRRLIILDNGTPPIASYAIYNSAGAPVRLLVYNSNFYDGSGTRSSVEVSFSGGGIPASGTKTANRFTGQNANSRVDQGGVVTIGGGGTFDGGCLSVGTQTRESVGVSGGLLSVNVQASEALLVYL</sequence>
<dbReference type="EMBL" id="ML178828">
    <property type="protein sequence ID" value="TFL00629.1"/>
    <property type="molecule type" value="Genomic_DNA"/>
</dbReference>
<name>A0A5C3QK62_9AGAR</name>